<keyword evidence="4" id="KW-0274">FAD</keyword>
<evidence type="ECO:0000256" key="2">
    <source>
        <dbReference type="ARBA" id="ARBA00005272"/>
    </source>
</evidence>
<dbReference type="Pfam" id="PF07992">
    <property type="entry name" value="Pyr_redox_2"/>
    <property type="match status" value="1"/>
</dbReference>
<dbReference type="PANTHER" id="PTHR42913">
    <property type="entry name" value="APOPTOSIS-INDUCING FACTOR 1"/>
    <property type="match status" value="1"/>
</dbReference>
<dbReference type="GO" id="GO:0003955">
    <property type="term" value="F:NAD(P)H dehydrogenase (quinone) activity"/>
    <property type="evidence" value="ECO:0007669"/>
    <property type="project" value="TreeGrafter"/>
</dbReference>
<keyword evidence="5" id="KW-0560">Oxidoreductase</keyword>
<keyword evidence="8" id="KW-1185">Reference proteome</keyword>
<protein>
    <submittedName>
        <fullName evidence="7">Pyridine nucleotide-disulfide oxidoreductase</fullName>
    </submittedName>
</protein>
<dbReference type="EMBL" id="WMIB01000024">
    <property type="protein sequence ID" value="MTH55193.1"/>
    <property type="molecule type" value="Genomic_DNA"/>
</dbReference>
<dbReference type="PANTHER" id="PTHR42913:SF9">
    <property type="entry name" value="SLR1591 PROTEIN"/>
    <property type="match status" value="1"/>
</dbReference>
<dbReference type="Gene3D" id="3.50.50.100">
    <property type="match status" value="1"/>
</dbReference>
<comment type="cofactor">
    <cofactor evidence="1">
        <name>FAD</name>
        <dbReference type="ChEBI" id="CHEBI:57692"/>
    </cofactor>
</comment>
<dbReference type="AlphaFoldDB" id="A0A7X2S8F4"/>
<dbReference type="InterPro" id="IPR023753">
    <property type="entry name" value="FAD/NAD-binding_dom"/>
</dbReference>
<comment type="similarity">
    <text evidence="2">Belongs to the NADH dehydrogenase family.</text>
</comment>
<feature type="domain" description="FAD/NAD(P)-binding" evidence="6">
    <location>
        <begin position="19"/>
        <end position="287"/>
    </location>
</feature>
<comment type="caution">
    <text evidence="7">The sequence shown here is derived from an EMBL/GenBank/DDBJ whole genome shotgun (WGS) entry which is preliminary data.</text>
</comment>
<organism evidence="7 8">
    <name type="scientific">Metabacillus mangrovi</name>
    <dbReference type="NCBI Taxonomy" id="1491830"/>
    <lineage>
        <taxon>Bacteria</taxon>
        <taxon>Bacillati</taxon>
        <taxon>Bacillota</taxon>
        <taxon>Bacilli</taxon>
        <taxon>Bacillales</taxon>
        <taxon>Bacillaceae</taxon>
        <taxon>Metabacillus</taxon>
    </lineage>
</organism>
<evidence type="ECO:0000256" key="3">
    <source>
        <dbReference type="ARBA" id="ARBA00022630"/>
    </source>
</evidence>
<accession>A0A7X2S8F4</accession>
<name>A0A7X2S8F4_9BACI</name>
<evidence type="ECO:0000313" key="7">
    <source>
        <dbReference type="EMBL" id="MTH55193.1"/>
    </source>
</evidence>
<evidence type="ECO:0000256" key="5">
    <source>
        <dbReference type="ARBA" id="ARBA00023002"/>
    </source>
</evidence>
<evidence type="ECO:0000313" key="8">
    <source>
        <dbReference type="Proteomes" id="UP000434639"/>
    </source>
</evidence>
<dbReference type="Proteomes" id="UP000434639">
    <property type="component" value="Unassembled WGS sequence"/>
</dbReference>
<reference evidence="7 8" key="1">
    <citation type="journal article" date="2017" name="Int. J. Syst. Evol. Microbiol.">
        <title>Bacillus mangrovi sp. nov., isolated from a sediment sample from a mangrove forest.</title>
        <authorList>
            <person name="Gupta V."/>
            <person name="Singh P.K."/>
            <person name="Korpole S."/>
            <person name="Tanuku N.R.S."/>
            <person name="Pinnaka A.K."/>
        </authorList>
    </citation>
    <scope>NUCLEOTIDE SEQUENCE [LARGE SCALE GENOMIC DNA]</scope>
    <source>
        <strain evidence="7 8">KCTC 33872</strain>
    </source>
</reference>
<dbReference type="OrthoDB" id="9772934at2"/>
<evidence type="ECO:0000256" key="4">
    <source>
        <dbReference type="ARBA" id="ARBA00022827"/>
    </source>
</evidence>
<dbReference type="InterPro" id="IPR051169">
    <property type="entry name" value="NADH-Q_oxidoreductase"/>
</dbReference>
<sequence>MKTVWNRGVTYMKTIILAGGGHAHLAGISKGILNNLSEARIIMISPSRYQYYSGMFSGFTEGLYQEEDIRIDLQALAGRHRFTFLKEQVTVISAEEKAVYTDAGNRYSFDLLSIDVGSSQKAGSSILPIKPNHSFPDSIRCFREGQAPVIAGGGAAGVELALAAAAYRRKKGMKAPVTLISGGPLLSSSHTNHLQKICSAKGVQVIANKKASLTSSEALEAGGETIPFSGLLWLTGPEAPALFKESGMGTDEHGFLSVDDRLSYSDSIFAAGDCAAISSYPKLPKNGVYAVRQSEILWKNLIRSVHGEALLPFEPQKRYLAILSTGDREGFLTYGGLHYHGSSAWKLKNVIDRRYMNSF</sequence>
<gene>
    <name evidence="7" type="ORF">GKZ89_17480</name>
</gene>
<keyword evidence="3" id="KW-0285">Flavoprotein</keyword>
<dbReference type="GO" id="GO:0019646">
    <property type="term" value="P:aerobic electron transport chain"/>
    <property type="evidence" value="ECO:0007669"/>
    <property type="project" value="TreeGrafter"/>
</dbReference>
<dbReference type="SUPFAM" id="SSF51905">
    <property type="entry name" value="FAD/NAD(P)-binding domain"/>
    <property type="match status" value="2"/>
</dbReference>
<evidence type="ECO:0000259" key="6">
    <source>
        <dbReference type="Pfam" id="PF07992"/>
    </source>
</evidence>
<dbReference type="InterPro" id="IPR036188">
    <property type="entry name" value="FAD/NAD-bd_sf"/>
</dbReference>
<proteinExistence type="inferred from homology"/>
<evidence type="ECO:0000256" key="1">
    <source>
        <dbReference type="ARBA" id="ARBA00001974"/>
    </source>
</evidence>